<reference evidence="1 2" key="1">
    <citation type="journal article" date="2014" name="Appl. Environ. Microbiol.">
        <title>Gut symbionts from distinct hosts exhibit genotoxic activity via divergent colibactin biosynthetic pathways.</title>
        <authorList>
            <person name="Engel P."/>
            <person name="Vizcaino M.I."/>
            <person name="Crawford J.M."/>
        </authorList>
    </citation>
    <scope>NUCLEOTIDE SEQUENCE [LARGE SCALE GENOMIC DNA]</scope>
    <source>
        <strain evidence="1 2">PEB0191</strain>
    </source>
</reference>
<dbReference type="STRING" id="1267021.FPB0191_01612"/>
<sequence>MIKESKEDGNLNSGLGIKFISDKDNYYIKINLEYTLNSEEYYIDNNLAAQSNVDEKIGKNDDNLANKAVEIILTAAHKEQLEKKYNETYPQLIKSDIPDKVELVEVEHTSSSVKIRFCVEAKHYWIVSKDVSHLFGQDGTLNSAIPYWNNFPLSLDKLPPATKDNTVHFPRTVSLNSLSNENLIAIEDESTGSIWAKVTAGNEQRWSVTGWVNIKKDAQEHVKRISPWHWQGFETVIEKASVGEFYTKINDNRTGTLDIKEYTDSMKAMHKILIESFLYSVQRKKGLPPFTVEFLKDGLRNSWIAEMIGHLIIKYESEWYADEALTKWKEIDNLLEEEKQKQKKLLQKLLDQMNIQEPFLRDYALNMVDEEHEKIKSIWQLEKEQRIKPSLWWREIAQSQPTQSSNNQTPQTPALSNLSTDGKAWFIHPVSMLGRFVNPGIVTYHIYHDGKIEKHIPQEISKDYKQKYKYVYHDVNKNQHEIGIFNIHKTKAMERGNVALDYDVELINVKEFEEGYSSKEGNVKAKFKTFNSDSKRWYINPNCFAGLLGAMLELNIDYLGFNGFSTYDAKSVESKSHINGIAGDLRYLSIYKLQTRRKDIFNTFTFRF</sequence>
<dbReference type="OrthoDB" id="480426at2"/>
<evidence type="ECO:0000313" key="1">
    <source>
        <dbReference type="EMBL" id="AJA45428.1"/>
    </source>
</evidence>
<dbReference type="AlphaFoldDB" id="A0A0A7S1Y3"/>
<proteinExistence type="predicted"/>
<name>A0A0A7S1Y3_FRIPE</name>
<organism evidence="1 2">
    <name type="scientific">Frischella perrara</name>
    <dbReference type="NCBI Taxonomy" id="1267021"/>
    <lineage>
        <taxon>Bacteria</taxon>
        <taxon>Pseudomonadati</taxon>
        <taxon>Pseudomonadota</taxon>
        <taxon>Gammaproteobacteria</taxon>
        <taxon>Orbales</taxon>
        <taxon>Orbaceae</taxon>
        <taxon>Frischella</taxon>
    </lineage>
</organism>
<protein>
    <submittedName>
        <fullName evidence="1">Uncharacterized protein</fullName>
    </submittedName>
</protein>
<keyword evidence="2" id="KW-1185">Reference proteome</keyword>
<dbReference type="EMBL" id="CP009056">
    <property type="protein sequence ID" value="AJA45428.1"/>
    <property type="molecule type" value="Genomic_DNA"/>
</dbReference>
<dbReference type="KEGG" id="fpp:FPB0191_01612"/>
<dbReference type="HOGENOM" id="CLU_448891_0_0_6"/>
<dbReference type="RefSeq" id="WP_039105206.1">
    <property type="nucleotide sequence ID" value="NZ_CP009056.1"/>
</dbReference>
<dbReference type="Proteomes" id="UP000030901">
    <property type="component" value="Chromosome"/>
</dbReference>
<gene>
    <name evidence="1" type="ORF">FPB0191_01612</name>
</gene>
<evidence type="ECO:0000313" key="2">
    <source>
        <dbReference type="Proteomes" id="UP000030901"/>
    </source>
</evidence>
<accession>A0A0A7S1Y3</accession>